<evidence type="ECO:0000256" key="2">
    <source>
        <dbReference type="ARBA" id="ARBA00023043"/>
    </source>
</evidence>
<dbReference type="SUPFAM" id="SSF48403">
    <property type="entry name" value="Ankyrin repeat"/>
    <property type="match status" value="1"/>
</dbReference>
<dbReference type="Proteomes" id="UP001225498">
    <property type="component" value="Unassembled WGS sequence"/>
</dbReference>
<evidence type="ECO:0000259" key="4">
    <source>
        <dbReference type="Pfam" id="PF15655"/>
    </source>
</evidence>
<sequence length="314" mass="34308">MSHLLAKAAEKQDLARIDALLDEGADIEWQHKGTGRTPLLSAVIAGKADSVERLLDRGANIQHACVALGYTALGWAANAGDTEIGRVLVARGALLDVASPESKYTPLMLASSGGHLAMVELLLDSGAAVAPLNFEGRNALAMADARKHEDVVARLKLAGAQLPPPLIEAPALEWPEPDAEGEPASVVRGYLLAYYEWETRGYKDSRSGGNLLRSSGFQQEKADILTAWCTDRQRLYSTGISVGSPRRYVPDDLLVSVAKLGISKAEVLVRDHPQKSSSLRYEHLFVLKRVGRQWRIDVLKRRQFRVKKWSSAIL</sequence>
<dbReference type="Pfam" id="PF12796">
    <property type="entry name" value="Ank_2"/>
    <property type="match status" value="2"/>
</dbReference>
<dbReference type="InterPro" id="IPR002110">
    <property type="entry name" value="Ankyrin_rpt"/>
</dbReference>
<name>A0AAI9CNT4_STEMA</name>
<dbReference type="RefSeq" id="WP_049449941.1">
    <property type="nucleotide sequence ID" value="NZ_CP133414.1"/>
</dbReference>
<dbReference type="Pfam" id="PF15655">
    <property type="entry name" value="Imm-NTF2"/>
    <property type="match status" value="1"/>
</dbReference>
<proteinExistence type="predicted"/>
<comment type="caution">
    <text evidence="5">The sequence shown here is derived from an EMBL/GenBank/DDBJ whole genome shotgun (WGS) entry which is preliminary data.</text>
</comment>
<dbReference type="EMBL" id="ABLTIR010000121">
    <property type="protein sequence ID" value="EKZ1928668.1"/>
    <property type="molecule type" value="Genomic_DNA"/>
</dbReference>
<dbReference type="PANTHER" id="PTHR24171">
    <property type="entry name" value="ANKYRIN REPEAT DOMAIN-CONTAINING PROTEIN 39-RELATED"/>
    <property type="match status" value="1"/>
</dbReference>
<feature type="repeat" description="ANK" evidence="3">
    <location>
        <begin position="102"/>
        <end position="134"/>
    </location>
</feature>
<protein>
    <submittedName>
        <fullName evidence="5">Ankyrin repeat domain-containing protein</fullName>
    </submittedName>
</protein>
<dbReference type="InterPro" id="IPR036770">
    <property type="entry name" value="Ankyrin_rpt-contain_sf"/>
</dbReference>
<dbReference type="PROSITE" id="PS50088">
    <property type="entry name" value="ANK_REPEAT"/>
    <property type="match status" value="3"/>
</dbReference>
<accession>A0AAI9CNT4</accession>
<evidence type="ECO:0000256" key="3">
    <source>
        <dbReference type="PROSITE-ProRule" id="PRU00023"/>
    </source>
</evidence>
<dbReference type="Gene3D" id="1.25.40.20">
    <property type="entry name" value="Ankyrin repeat-containing domain"/>
    <property type="match status" value="1"/>
</dbReference>
<keyword evidence="2 3" id="KW-0040">ANK repeat</keyword>
<evidence type="ECO:0000313" key="6">
    <source>
        <dbReference type="Proteomes" id="UP001225498"/>
    </source>
</evidence>
<dbReference type="SMART" id="SM00248">
    <property type="entry name" value="ANK"/>
    <property type="match status" value="3"/>
</dbReference>
<dbReference type="InterPro" id="IPR028049">
    <property type="entry name" value="Imm-NTF2"/>
</dbReference>
<organism evidence="5 6">
    <name type="scientific">Stenotrophomonas maltophilia</name>
    <name type="common">Pseudomonas maltophilia</name>
    <name type="synonym">Xanthomonas maltophilia</name>
    <dbReference type="NCBI Taxonomy" id="40324"/>
    <lineage>
        <taxon>Bacteria</taxon>
        <taxon>Pseudomonadati</taxon>
        <taxon>Pseudomonadota</taxon>
        <taxon>Gammaproteobacteria</taxon>
        <taxon>Lysobacterales</taxon>
        <taxon>Lysobacteraceae</taxon>
        <taxon>Stenotrophomonas</taxon>
        <taxon>Stenotrophomonas maltophilia group</taxon>
    </lineage>
</organism>
<feature type="repeat" description="ANK" evidence="3">
    <location>
        <begin position="68"/>
        <end position="100"/>
    </location>
</feature>
<feature type="repeat" description="ANK" evidence="3">
    <location>
        <begin position="34"/>
        <end position="61"/>
    </location>
</feature>
<feature type="domain" description="NTF2 fold immunity protein" evidence="4">
    <location>
        <begin position="183"/>
        <end position="310"/>
    </location>
</feature>
<evidence type="ECO:0000256" key="1">
    <source>
        <dbReference type="ARBA" id="ARBA00022737"/>
    </source>
</evidence>
<evidence type="ECO:0000313" key="5">
    <source>
        <dbReference type="EMBL" id="EKZ1928668.1"/>
    </source>
</evidence>
<dbReference type="PROSITE" id="PS50297">
    <property type="entry name" value="ANK_REP_REGION"/>
    <property type="match status" value="2"/>
</dbReference>
<reference evidence="5" key="1">
    <citation type="submission" date="2023-08" db="EMBL/GenBank/DDBJ databases">
        <authorList>
            <consortium name="Clinical and Environmental Microbiology Branch: Whole genome sequencing antimicrobial resistance pathogens in the healthcare setting"/>
        </authorList>
    </citation>
    <scope>NUCLEOTIDE SEQUENCE</scope>
    <source>
        <strain evidence="5">2023CJ-00293</strain>
    </source>
</reference>
<gene>
    <name evidence="5" type="ORF">REH87_003718</name>
</gene>
<dbReference type="AlphaFoldDB" id="A0AAI9CNT4"/>
<keyword evidence="1" id="KW-0677">Repeat</keyword>